<comment type="caution">
    <text evidence="2">The sequence shown here is derived from an EMBL/GenBank/DDBJ whole genome shotgun (WGS) entry which is preliminary data.</text>
</comment>
<dbReference type="EMBL" id="JAWWNJ010000057">
    <property type="protein sequence ID" value="KAK7014365.1"/>
    <property type="molecule type" value="Genomic_DNA"/>
</dbReference>
<sequence>MICCGFDHDCCFPSYLFTGVMLAMLKLTPVLWRIMWSGLTASEQGTKPRLQSHLDEMVVALSFSFSSTTFWVAGLFTPAVFKRVEGRRLLDPQD</sequence>
<evidence type="ECO:0008006" key="4">
    <source>
        <dbReference type="Google" id="ProtNLM"/>
    </source>
</evidence>
<evidence type="ECO:0000256" key="1">
    <source>
        <dbReference type="SAM" id="Phobius"/>
    </source>
</evidence>
<keyword evidence="3" id="KW-1185">Reference proteome</keyword>
<name>A0AAW0AM98_9AGAR</name>
<keyword evidence="1" id="KW-1133">Transmembrane helix</keyword>
<organism evidence="2 3">
    <name type="scientific">Favolaschia claudopus</name>
    <dbReference type="NCBI Taxonomy" id="2862362"/>
    <lineage>
        <taxon>Eukaryota</taxon>
        <taxon>Fungi</taxon>
        <taxon>Dikarya</taxon>
        <taxon>Basidiomycota</taxon>
        <taxon>Agaricomycotina</taxon>
        <taxon>Agaricomycetes</taxon>
        <taxon>Agaricomycetidae</taxon>
        <taxon>Agaricales</taxon>
        <taxon>Marasmiineae</taxon>
        <taxon>Mycenaceae</taxon>
        <taxon>Favolaschia</taxon>
    </lineage>
</organism>
<accession>A0AAW0AM98</accession>
<reference evidence="2 3" key="1">
    <citation type="journal article" date="2024" name="J Genomics">
        <title>Draft genome sequencing and assembly of Favolaschia claudopus CIRM-BRFM 2984 isolated from oak limbs.</title>
        <authorList>
            <person name="Navarro D."/>
            <person name="Drula E."/>
            <person name="Chaduli D."/>
            <person name="Cazenave R."/>
            <person name="Ahrendt S."/>
            <person name="Wang J."/>
            <person name="Lipzen A."/>
            <person name="Daum C."/>
            <person name="Barry K."/>
            <person name="Grigoriev I.V."/>
            <person name="Favel A."/>
            <person name="Rosso M.N."/>
            <person name="Martin F."/>
        </authorList>
    </citation>
    <scope>NUCLEOTIDE SEQUENCE [LARGE SCALE GENOMIC DNA]</scope>
    <source>
        <strain evidence="2 3">CIRM-BRFM 2984</strain>
    </source>
</reference>
<proteinExistence type="predicted"/>
<keyword evidence="1" id="KW-0472">Membrane</keyword>
<dbReference type="Proteomes" id="UP001362999">
    <property type="component" value="Unassembled WGS sequence"/>
</dbReference>
<gene>
    <name evidence="2" type="ORF">R3P38DRAFT_1449866</name>
</gene>
<evidence type="ECO:0000313" key="3">
    <source>
        <dbReference type="Proteomes" id="UP001362999"/>
    </source>
</evidence>
<protein>
    <recommendedName>
        <fullName evidence="4">Vomeronasal type-1 receptor</fullName>
    </recommendedName>
</protein>
<keyword evidence="1" id="KW-0812">Transmembrane</keyword>
<dbReference type="AlphaFoldDB" id="A0AAW0AM98"/>
<feature type="transmembrane region" description="Helical" evidence="1">
    <location>
        <begin position="57"/>
        <end position="81"/>
    </location>
</feature>
<feature type="transmembrane region" description="Helical" evidence="1">
    <location>
        <begin position="15"/>
        <end position="36"/>
    </location>
</feature>
<evidence type="ECO:0000313" key="2">
    <source>
        <dbReference type="EMBL" id="KAK7014365.1"/>
    </source>
</evidence>